<dbReference type="OrthoDB" id="9812949at2"/>
<dbReference type="GO" id="GO:0006412">
    <property type="term" value="P:translation"/>
    <property type="evidence" value="ECO:0007669"/>
    <property type="project" value="UniProtKB-KW"/>
</dbReference>
<keyword evidence="12" id="KW-0648">Protein biosynthesis</keyword>
<dbReference type="SUPFAM" id="SSF55186">
    <property type="entry name" value="ThrRS/AlaRS common domain"/>
    <property type="match status" value="1"/>
</dbReference>
<comment type="cofactor">
    <cofactor evidence="1">
        <name>Zn(2+)</name>
        <dbReference type="ChEBI" id="CHEBI:29105"/>
    </cofactor>
</comment>
<proteinExistence type="inferred from homology"/>
<feature type="coiled-coil region" evidence="15">
    <location>
        <begin position="251"/>
        <end position="285"/>
    </location>
</feature>
<keyword evidence="11" id="KW-0694">RNA-binding</keyword>
<keyword evidence="6" id="KW-0436">Ligase</keyword>
<evidence type="ECO:0000256" key="13">
    <source>
        <dbReference type="ARBA" id="ARBA00023146"/>
    </source>
</evidence>
<dbReference type="InterPro" id="IPR003156">
    <property type="entry name" value="DHHA1_dom"/>
</dbReference>
<keyword evidence="15" id="KW-0175">Coiled coil</keyword>
<keyword evidence="8" id="KW-0547">Nucleotide-binding</keyword>
<evidence type="ECO:0000256" key="12">
    <source>
        <dbReference type="ARBA" id="ARBA00022917"/>
    </source>
</evidence>
<sequence length="399" mass="45651">MQKLYYEDQYLKKFTAEIDEIKEVGNEFHIVLNKTAFFPGGGGQRHDLGKIDEIEVLNVYEKDDLIYHVLDRKPLRIHNVKCSIDWLRRLDGMNHHLAQHILSASFFKLFNINTIAVHHGNEFSTIDFNSILTEEQVRSCEKYANDVIGESLDVEFLTPTKRELKNMKLRRDLPDTNEQIRIVKIDDLDLNACCGVHPKSTLDLRLIKIKKYEKHKKGSRIEFITGSKAVSDSLEKDSFANSMCKYLNCNEKEALNGIENLKLELKNVLNENKNISIELSNYEIKEIIENSAQINDINIIKYVYNNKTLKFVNTIISQITEKDNKIALIALVNDDKINLIFSCSKNIKNVNMGELLKDAIVLIDGRGGGNQTMAQGAGKNLLNLDNTLDYAFNKLKSIL</sequence>
<dbReference type="EC" id="6.1.1.7" evidence="3"/>
<evidence type="ECO:0000313" key="17">
    <source>
        <dbReference type="EMBL" id="NFF88037.1"/>
    </source>
</evidence>
<evidence type="ECO:0000256" key="4">
    <source>
        <dbReference type="ARBA" id="ARBA00017959"/>
    </source>
</evidence>
<keyword evidence="10" id="KW-0067">ATP-binding</keyword>
<dbReference type="GO" id="GO:0004813">
    <property type="term" value="F:alanine-tRNA ligase activity"/>
    <property type="evidence" value="ECO:0007669"/>
    <property type="project" value="UniProtKB-EC"/>
</dbReference>
<dbReference type="InterPro" id="IPR009000">
    <property type="entry name" value="Transl_B-barrel_sf"/>
</dbReference>
<dbReference type="InterPro" id="IPR018163">
    <property type="entry name" value="Thr/Ala-tRNA-synth_IIc_edit"/>
</dbReference>
<accession>A0A0M1LJB4</accession>
<dbReference type="Pfam" id="PF07973">
    <property type="entry name" value="tRNA_SAD"/>
    <property type="match status" value="1"/>
</dbReference>
<dbReference type="Proteomes" id="UP000473681">
    <property type="component" value="Unassembled WGS sequence"/>
</dbReference>
<protein>
    <recommendedName>
        <fullName evidence="4">Alanine--tRNA ligase</fullName>
        <ecNumber evidence="3">6.1.1.7</ecNumber>
    </recommendedName>
    <alternativeName>
        <fullName evidence="14">Alanyl-tRNA synthetase</fullName>
    </alternativeName>
</protein>
<evidence type="ECO:0000313" key="20">
    <source>
        <dbReference type="Proteomes" id="UP000476820"/>
    </source>
</evidence>
<evidence type="ECO:0000256" key="8">
    <source>
        <dbReference type="ARBA" id="ARBA00022741"/>
    </source>
</evidence>
<evidence type="ECO:0000313" key="18">
    <source>
        <dbReference type="EMBL" id="NFN35620.1"/>
    </source>
</evidence>
<dbReference type="EMBL" id="SWOV01000020">
    <property type="protein sequence ID" value="NFF88037.1"/>
    <property type="molecule type" value="Genomic_DNA"/>
</dbReference>
<evidence type="ECO:0000256" key="3">
    <source>
        <dbReference type="ARBA" id="ARBA00013168"/>
    </source>
</evidence>
<organism evidence="17 20">
    <name type="scientific">Clostridium botulinum</name>
    <dbReference type="NCBI Taxonomy" id="1491"/>
    <lineage>
        <taxon>Bacteria</taxon>
        <taxon>Bacillati</taxon>
        <taxon>Bacillota</taxon>
        <taxon>Clostridia</taxon>
        <taxon>Eubacteriales</taxon>
        <taxon>Clostridiaceae</taxon>
        <taxon>Clostridium</taxon>
    </lineage>
</organism>
<evidence type="ECO:0000256" key="7">
    <source>
        <dbReference type="ARBA" id="ARBA00022723"/>
    </source>
</evidence>
<gene>
    <name evidence="17" type="ORF">FC774_09170</name>
    <name evidence="18" type="ORF">FDB51_10905</name>
</gene>
<evidence type="ECO:0000259" key="16">
    <source>
        <dbReference type="SMART" id="SM00863"/>
    </source>
</evidence>
<evidence type="ECO:0000256" key="9">
    <source>
        <dbReference type="ARBA" id="ARBA00022833"/>
    </source>
</evidence>
<keyword evidence="5" id="KW-0820">tRNA-binding</keyword>
<dbReference type="GO" id="GO:0000049">
    <property type="term" value="F:tRNA binding"/>
    <property type="evidence" value="ECO:0007669"/>
    <property type="project" value="UniProtKB-KW"/>
</dbReference>
<evidence type="ECO:0000256" key="1">
    <source>
        <dbReference type="ARBA" id="ARBA00001947"/>
    </source>
</evidence>
<evidence type="ECO:0000313" key="19">
    <source>
        <dbReference type="Proteomes" id="UP000473681"/>
    </source>
</evidence>
<dbReference type="InterPro" id="IPR051335">
    <property type="entry name" value="Alanyl-tRNA_Editing_Enzymes"/>
</dbReference>
<evidence type="ECO:0000256" key="15">
    <source>
        <dbReference type="SAM" id="Coils"/>
    </source>
</evidence>
<evidence type="ECO:0000256" key="14">
    <source>
        <dbReference type="ARBA" id="ARBA00032577"/>
    </source>
</evidence>
<dbReference type="Proteomes" id="UP000476820">
    <property type="component" value="Unassembled WGS sequence"/>
</dbReference>
<evidence type="ECO:0000256" key="6">
    <source>
        <dbReference type="ARBA" id="ARBA00022598"/>
    </source>
</evidence>
<evidence type="ECO:0000256" key="10">
    <source>
        <dbReference type="ARBA" id="ARBA00022840"/>
    </source>
</evidence>
<evidence type="ECO:0000256" key="2">
    <source>
        <dbReference type="ARBA" id="ARBA00008226"/>
    </source>
</evidence>
<dbReference type="SUPFAM" id="SSF50447">
    <property type="entry name" value="Translation proteins"/>
    <property type="match status" value="1"/>
</dbReference>
<evidence type="ECO:0000256" key="11">
    <source>
        <dbReference type="ARBA" id="ARBA00022884"/>
    </source>
</evidence>
<evidence type="ECO:0000256" key="5">
    <source>
        <dbReference type="ARBA" id="ARBA00022555"/>
    </source>
</evidence>
<dbReference type="Gene3D" id="3.30.980.10">
    <property type="entry name" value="Threonyl-trna Synthetase, Chain A, domain 2"/>
    <property type="match status" value="1"/>
</dbReference>
<dbReference type="FunFam" id="3.10.310.40:FF:000001">
    <property type="entry name" value="Alanine--tRNA ligase"/>
    <property type="match status" value="1"/>
</dbReference>
<dbReference type="PANTHER" id="PTHR43462">
    <property type="entry name" value="ALANYL-TRNA EDITING PROTEIN"/>
    <property type="match status" value="1"/>
</dbReference>
<dbReference type="SMART" id="SM00863">
    <property type="entry name" value="tRNA_SAD"/>
    <property type="match status" value="1"/>
</dbReference>
<dbReference type="AlphaFoldDB" id="A0A0M1LJB4"/>
<comment type="similarity">
    <text evidence="2">Belongs to the class-II aminoacyl-tRNA synthetase family.</text>
</comment>
<dbReference type="GO" id="GO:0043039">
    <property type="term" value="P:tRNA aminoacylation"/>
    <property type="evidence" value="ECO:0007669"/>
    <property type="project" value="InterPro"/>
</dbReference>
<dbReference type="EMBL" id="SWVK01000014">
    <property type="protein sequence ID" value="NFN35620.1"/>
    <property type="molecule type" value="Genomic_DNA"/>
</dbReference>
<dbReference type="Gene3D" id="2.40.30.130">
    <property type="match status" value="1"/>
</dbReference>
<dbReference type="PANTHER" id="PTHR43462:SF1">
    <property type="entry name" value="ALANYL-TRNA EDITING PROTEIN AARSD1"/>
    <property type="match status" value="1"/>
</dbReference>
<name>A0A0M1LJB4_CLOBO</name>
<dbReference type="RefSeq" id="WP_053341985.1">
    <property type="nucleotide sequence ID" value="NZ_LFPD01000013.1"/>
</dbReference>
<dbReference type="GO" id="GO:0002161">
    <property type="term" value="F:aminoacyl-tRNA deacylase activity"/>
    <property type="evidence" value="ECO:0007669"/>
    <property type="project" value="UniProtKB-ARBA"/>
</dbReference>
<dbReference type="GO" id="GO:0005524">
    <property type="term" value="F:ATP binding"/>
    <property type="evidence" value="ECO:0007669"/>
    <property type="project" value="UniProtKB-KW"/>
</dbReference>
<feature type="domain" description="Threonyl/alanyl tRNA synthetase SAD" evidence="16">
    <location>
        <begin position="180"/>
        <end position="222"/>
    </location>
</feature>
<dbReference type="GO" id="GO:0046872">
    <property type="term" value="F:metal ion binding"/>
    <property type="evidence" value="ECO:0007669"/>
    <property type="project" value="UniProtKB-KW"/>
</dbReference>
<dbReference type="Pfam" id="PF02272">
    <property type="entry name" value="DHHA1"/>
    <property type="match status" value="1"/>
</dbReference>
<keyword evidence="7" id="KW-0479">Metal-binding</keyword>
<dbReference type="Gene3D" id="3.10.310.40">
    <property type="match status" value="1"/>
</dbReference>
<comment type="caution">
    <text evidence="17">The sequence shown here is derived from an EMBL/GenBank/DDBJ whole genome shotgun (WGS) entry which is preliminary data.</text>
</comment>
<keyword evidence="13" id="KW-0030">Aminoacyl-tRNA synthetase</keyword>
<dbReference type="InterPro" id="IPR012947">
    <property type="entry name" value="tRNA_SAD"/>
</dbReference>
<keyword evidence="9" id="KW-0862">Zinc</keyword>
<reference evidence="19 20" key="1">
    <citation type="submission" date="2019-04" db="EMBL/GenBank/DDBJ databases">
        <title>Genome sequencing of Clostridium botulinum Groups I-IV and Clostridium butyricum.</title>
        <authorList>
            <person name="Brunt J."/>
            <person name="Van Vliet A.H.M."/>
            <person name="Stringer S.C."/>
            <person name="Carter A.T."/>
            <person name="Peck M.W."/>
        </authorList>
    </citation>
    <scope>NUCLEOTIDE SEQUENCE [LARGE SCALE GENOMIC DNA]</scope>
    <source>
        <strain evidence="17 20">1605</strain>
        <strain evidence="18 19">CB-K-33E</strain>
    </source>
</reference>